<evidence type="ECO:0000256" key="11">
    <source>
        <dbReference type="PIRSR" id="PIRSR000429-1"/>
    </source>
</evidence>
<evidence type="ECO:0000313" key="15">
    <source>
        <dbReference type="EMBL" id="PWW47968.1"/>
    </source>
</evidence>
<dbReference type="InterPro" id="IPR002155">
    <property type="entry name" value="Thiolase"/>
</dbReference>
<dbReference type="CDD" id="cd00751">
    <property type="entry name" value="thiolase"/>
    <property type="match status" value="1"/>
</dbReference>
<dbReference type="PIRSF" id="PIRSF000429">
    <property type="entry name" value="Ac-CoA_Ac_transf"/>
    <property type="match status" value="1"/>
</dbReference>
<keyword evidence="8" id="KW-0576">Peroxisome</keyword>
<dbReference type="Pfam" id="PF00108">
    <property type="entry name" value="Thiolase_N"/>
    <property type="match status" value="1"/>
</dbReference>
<feature type="active site" description="Proton acceptor" evidence="11">
    <location>
        <position position="385"/>
    </location>
</feature>
<organism evidence="15 16">
    <name type="scientific">Melaminivora alkalimesophila</name>
    <dbReference type="NCBI Taxonomy" id="1165852"/>
    <lineage>
        <taxon>Bacteria</taxon>
        <taxon>Pseudomonadati</taxon>
        <taxon>Pseudomonadota</taxon>
        <taxon>Betaproteobacteria</taxon>
        <taxon>Burkholderiales</taxon>
        <taxon>Comamonadaceae</taxon>
        <taxon>Melaminivora</taxon>
    </lineage>
</organism>
<evidence type="ECO:0000256" key="3">
    <source>
        <dbReference type="ARBA" id="ARBA00010982"/>
    </source>
</evidence>
<dbReference type="EC" id="2.3.1.16" evidence="10"/>
<feature type="active site" description="Proton acceptor" evidence="11">
    <location>
        <position position="350"/>
    </location>
</feature>
<accession>A0A317RGN5</accession>
<dbReference type="PROSITE" id="PS00737">
    <property type="entry name" value="THIOLASE_2"/>
    <property type="match status" value="1"/>
</dbReference>
<dbReference type="PANTHER" id="PTHR43853:SF8">
    <property type="entry name" value="3-KETOACYL-COA THIOLASE, PEROXISOMAL"/>
    <property type="match status" value="1"/>
</dbReference>
<proteinExistence type="inferred from homology"/>
<keyword evidence="4 12" id="KW-0808">Transferase</keyword>
<feature type="active site" description="Acyl-thioester intermediate" evidence="11">
    <location>
        <position position="90"/>
    </location>
</feature>
<evidence type="ECO:0000256" key="10">
    <source>
        <dbReference type="ARBA" id="ARBA00024073"/>
    </source>
</evidence>
<dbReference type="InterPro" id="IPR020615">
    <property type="entry name" value="Thiolase_acyl_enz_int_AS"/>
</dbReference>
<keyword evidence="5" id="KW-0276">Fatty acid metabolism</keyword>
<dbReference type="RefSeq" id="WP_019374556.1">
    <property type="nucleotide sequence ID" value="NZ_ALEE01000567.1"/>
</dbReference>
<evidence type="ECO:0000256" key="5">
    <source>
        <dbReference type="ARBA" id="ARBA00022832"/>
    </source>
</evidence>
<dbReference type="PANTHER" id="PTHR43853">
    <property type="entry name" value="3-KETOACYL-COA THIOLASE, PEROXISOMAL"/>
    <property type="match status" value="1"/>
</dbReference>
<keyword evidence="6" id="KW-0809">Transit peptide</keyword>
<dbReference type="GO" id="GO:0006635">
    <property type="term" value="P:fatty acid beta-oxidation"/>
    <property type="evidence" value="ECO:0007669"/>
    <property type="project" value="TreeGrafter"/>
</dbReference>
<dbReference type="GO" id="GO:0003988">
    <property type="term" value="F:acetyl-CoA C-acyltransferase activity"/>
    <property type="evidence" value="ECO:0007669"/>
    <property type="project" value="UniProtKB-EC"/>
</dbReference>
<evidence type="ECO:0000256" key="4">
    <source>
        <dbReference type="ARBA" id="ARBA00022679"/>
    </source>
</evidence>
<dbReference type="InterPro" id="IPR020616">
    <property type="entry name" value="Thiolase_N"/>
</dbReference>
<dbReference type="GO" id="GO:0010124">
    <property type="term" value="P:phenylacetate catabolic process"/>
    <property type="evidence" value="ECO:0007669"/>
    <property type="project" value="TreeGrafter"/>
</dbReference>
<evidence type="ECO:0000256" key="7">
    <source>
        <dbReference type="ARBA" id="ARBA00023098"/>
    </source>
</evidence>
<evidence type="ECO:0000256" key="8">
    <source>
        <dbReference type="ARBA" id="ARBA00023140"/>
    </source>
</evidence>
<comment type="caution">
    <text evidence="15">The sequence shown here is derived from an EMBL/GenBank/DDBJ whole genome shotgun (WGS) entry which is preliminary data.</text>
</comment>
<dbReference type="OrthoDB" id="8951704at2"/>
<dbReference type="Pfam" id="PF02803">
    <property type="entry name" value="Thiolase_C"/>
    <property type="match status" value="1"/>
</dbReference>
<evidence type="ECO:0000256" key="6">
    <source>
        <dbReference type="ARBA" id="ARBA00022946"/>
    </source>
</evidence>
<evidence type="ECO:0000256" key="12">
    <source>
        <dbReference type="RuleBase" id="RU003557"/>
    </source>
</evidence>
<keyword evidence="9 12" id="KW-0012">Acyltransferase</keyword>
<dbReference type="NCBIfam" id="TIGR01930">
    <property type="entry name" value="AcCoA-C-Actrans"/>
    <property type="match status" value="1"/>
</dbReference>
<evidence type="ECO:0000256" key="2">
    <source>
        <dbReference type="ARBA" id="ARBA00005189"/>
    </source>
</evidence>
<feature type="domain" description="Thiolase C-terminal" evidence="14">
    <location>
        <begin position="272"/>
        <end position="397"/>
    </location>
</feature>
<dbReference type="InterPro" id="IPR020617">
    <property type="entry name" value="Thiolase_C"/>
</dbReference>
<comment type="pathway">
    <text evidence="2">Lipid metabolism.</text>
</comment>
<evidence type="ECO:0000256" key="1">
    <source>
        <dbReference type="ARBA" id="ARBA00004275"/>
    </source>
</evidence>
<dbReference type="Gene3D" id="3.40.47.10">
    <property type="match status" value="1"/>
</dbReference>
<evidence type="ECO:0000313" key="16">
    <source>
        <dbReference type="Proteomes" id="UP000246483"/>
    </source>
</evidence>
<keyword evidence="7" id="KW-0443">Lipid metabolism</keyword>
<dbReference type="FunFam" id="3.40.47.10:FF:000010">
    <property type="entry name" value="Acetyl-CoA acetyltransferase (Thiolase)"/>
    <property type="match status" value="1"/>
</dbReference>
<dbReference type="SUPFAM" id="SSF53901">
    <property type="entry name" value="Thiolase-like"/>
    <property type="match status" value="2"/>
</dbReference>
<reference evidence="15 16" key="1">
    <citation type="submission" date="2018-05" db="EMBL/GenBank/DDBJ databases">
        <title>Genomic Encyclopedia of Type Strains, Phase IV (KMG-IV): sequencing the most valuable type-strain genomes for metagenomic binning, comparative biology and taxonomic classification.</title>
        <authorList>
            <person name="Goeker M."/>
        </authorList>
    </citation>
    <scope>NUCLEOTIDE SEQUENCE [LARGE SCALE GENOMIC DNA]</scope>
    <source>
        <strain evidence="15 16">DSM 26006</strain>
    </source>
</reference>
<dbReference type="Proteomes" id="UP000246483">
    <property type="component" value="Unassembled WGS sequence"/>
</dbReference>
<keyword evidence="16" id="KW-1185">Reference proteome</keyword>
<dbReference type="GO" id="GO:0005737">
    <property type="term" value="C:cytoplasm"/>
    <property type="evidence" value="ECO:0007669"/>
    <property type="project" value="UniProtKB-ARBA"/>
</dbReference>
<sequence>MREAVIVSTARTPLTKAHRGEFNATPGPELGAFAVRAAVERAGVDPHLIEDLVWGCGYPEGTTGRNIGRQTALRAGLPVAVGGCVVNRFCASGLQAIAIAAGRVVLEGVPALVAGGVESISLMNPAGRSGTAHLDPWLLEHKPELFMEMIDTADVVAERYGISREDQDAFALQSQQRTAAAQASGVFDDEIVACTTRMMEKNKETGEVTYREAVATMDNCNRPSTTLEGLAQLAPVKGPGRFVTAGNASQLSDGASACVVMEAREAERRGLEPLGAFRGFAVAGCEPDEMGIGPVFAVPRLLERAGLKVQDIDLWELNEAFASQALYCQRKLGIPMERLNVNGGAISIGHPFGMTGARLAGHLLLEGRRRRQRGERVQWGVVTMCVGGGMGAAGLFEIL</sequence>
<dbReference type="InterPro" id="IPR050215">
    <property type="entry name" value="Thiolase-like_sf_Thiolase"/>
</dbReference>
<dbReference type="EMBL" id="QGUB01000002">
    <property type="protein sequence ID" value="PWW47968.1"/>
    <property type="molecule type" value="Genomic_DNA"/>
</dbReference>
<feature type="domain" description="Thiolase N-terminal" evidence="13">
    <location>
        <begin position="5"/>
        <end position="263"/>
    </location>
</feature>
<dbReference type="InterPro" id="IPR016039">
    <property type="entry name" value="Thiolase-like"/>
</dbReference>
<dbReference type="PROSITE" id="PS00098">
    <property type="entry name" value="THIOLASE_1"/>
    <property type="match status" value="1"/>
</dbReference>
<name>A0A317RGN5_9BURK</name>
<protein>
    <recommendedName>
        <fullName evidence="10">acetyl-CoA C-acyltransferase</fullName>
        <ecNumber evidence="10">2.3.1.16</ecNumber>
    </recommendedName>
</protein>
<evidence type="ECO:0000259" key="14">
    <source>
        <dbReference type="Pfam" id="PF02803"/>
    </source>
</evidence>
<dbReference type="AlphaFoldDB" id="A0A317RGN5"/>
<comment type="similarity">
    <text evidence="3 12">Belongs to the thiolase-like superfamily. Thiolase family.</text>
</comment>
<evidence type="ECO:0000259" key="13">
    <source>
        <dbReference type="Pfam" id="PF00108"/>
    </source>
</evidence>
<gene>
    <name evidence="15" type="ORF">DFR36_102349</name>
</gene>
<evidence type="ECO:0000256" key="9">
    <source>
        <dbReference type="ARBA" id="ARBA00023315"/>
    </source>
</evidence>
<dbReference type="PROSITE" id="PS00099">
    <property type="entry name" value="THIOLASE_3"/>
    <property type="match status" value="1"/>
</dbReference>
<dbReference type="InterPro" id="IPR020613">
    <property type="entry name" value="Thiolase_CS"/>
</dbReference>
<comment type="subcellular location">
    <subcellularLocation>
        <location evidence="1">Peroxisome</location>
    </subcellularLocation>
</comment>
<dbReference type="InterPro" id="IPR020610">
    <property type="entry name" value="Thiolase_AS"/>
</dbReference>